<dbReference type="RefSeq" id="WP_188530693.1">
    <property type="nucleotide sequence ID" value="NZ_BMGR01000005.1"/>
</dbReference>
<dbReference type="GO" id="GO:0005886">
    <property type="term" value="C:plasma membrane"/>
    <property type="evidence" value="ECO:0007669"/>
    <property type="project" value="UniProtKB-SubCell"/>
</dbReference>
<dbReference type="SUPFAM" id="SSF161098">
    <property type="entry name" value="MetI-like"/>
    <property type="match status" value="1"/>
</dbReference>
<dbReference type="Pfam" id="PF00528">
    <property type="entry name" value="BPD_transp_1"/>
    <property type="match status" value="1"/>
</dbReference>
<evidence type="ECO:0000313" key="9">
    <source>
        <dbReference type="Proteomes" id="UP000644756"/>
    </source>
</evidence>
<sequence length="316" mass="36872">MQLQLKAETIERKKRNSWRKIVQQRYLLLMSLPFVVWLFIFHYLPLWGWTMAFQRYRPGRSFFEQDWVGFTNFVQLFSDERFYLVLRNTVAMSFMALIVGYTVPIIFALLLNEIRLITFKRTMQTISYLPHFVSWVIVAGIVTKMLSTEGGPINELLMALNIIDQPIQFMAKGEWFWWIVTLSDMWKETGWNSIIFLAAIAGIDPEQYEAATVDGAGRFRRMWHVTLPGIRPTIFIMLILSIGWLMSIGFEKQFLLGNPMVQDYAEVIDLYVLNYGINLGRYSYGTAIGIFNSLVSITLLLSSNYIFKRLTKESVI</sequence>
<accession>A0A917CVA9</accession>
<keyword evidence="5 6" id="KW-0472">Membrane</keyword>
<protein>
    <submittedName>
        <fullName evidence="8">Sugar ABC transporter permease</fullName>
    </submittedName>
</protein>
<evidence type="ECO:0000313" key="8">
    <source>
        <dbReference type="EMBL" id="GGG00904.1"/>
    </source>
</evidence>
<dbReference type="Proteomes" id="UP000644756">
    <property type="component" value="Unassembled WGS sequence"/>
</dbReference>
<name>A0A917CVA9_9BACL</name>
<dbReference type="InterPro" id="IPR000515">
    <property type="entry name" value="MetI-like"/>
</dbReference>
<dbReference type="PROSITE" id="PS50928">
    <property type="entry name" value="ABC_TM1"/>
    <property type="match status" value="1"/>
</dbReference>
<comment type="similarity">
    <text evidence="6">Belongs to the binding-protein-dependent transport system permease family.</text>
</comment>
<feature type="transmembrane region" description="Helical" evidence="6">
    <location>
        <begin position="90"/>
        <end position="111"/>
    </location>
</feature>
<evidence type="ECO:0000259" key="7">
    <source>
        <dbReference type="PROSITE" id="PS50928"/>
    </source>
</evidence>
<comment type="subcellular location">
    <subcellularLocation>
        <location evidence="6">Cell membrane</location>
        <topology evidence="6">Multi-pass membrane protein</topology>
    </subcellularLocation>
    <subcellularLocation>
        <location evidence="1">Membrane</location>
        <topology evidence="1">Multi-pass membrane protein</topology>
    </subcellularLocation>
</comment>
<organism evidence="8 9">
    <name type="scientific">Paenibacillus abyssi</name>
    <dbReference type="NCBI Taxonomy" id="1340531"/>
    <lineage>
        <taxon>Bacteria</taxon>
        <taxon>Bacillati</taxon>
        <taxon>Bacillota</taxon>
        <taxon>Bacilli</taxon>
        <taxon>Bacillales</taxon>
        <taxon>Paenibacillaceae</taxon>
        <taxon>Paenibacillus</taxon>
    </lineage>
</organism>
<reference evidence="8" key="2">
    <citation type="submission" date="2020-09" db="EMBL/GenBank/DDBJ databases">
        <authorList>
            <person name="Sun Q."/>
            <person name="Zhou Y."/>
        </authorList>
    </citation>
    <scope>NUCLEOTIDE SEQUENCE</scope>
    <source>
        <strain evidence="8">CGMCC 1.12987</strain>
    </source>
</reference>
<feature type="domain" description="ABC transmembrane type-1" evidence="7">
    <location>
        <begin position="86"/>
        <end position="303"/>
    </location>
</feature>
<keyword evidence="2 6" id="KW-0813">Transport</keyword>
<dbReference type="GO" id="GO:0055085">
    <property type="term" value="P:transmembrane transport"/>
    <property type="evidence" value="ECO:0007669"/>
    <property type="project" value="InterPro"/>
</dbReference>
<dbReference type="PANTHER" id="PTHR43496:SF1">
    <property type="entry name" value="POLYGALACTURONAN_RHAMNOGALACTURONAN TRANSPORT SYSTEM PERMEASE PROTEIN YTEP"/>
    <property type="match status" value="1"/>
</dbReference>
<proteinExistence type="inferred from homology"/>
<evidence type="ECO:0000256" key="4">
    <source>
        <dbReference type="ARBA" id="ARBA00022989"/>
    </source>
</evidence>
<dbReference type="Gene3D" id="1.10.3720.10">
    <property type="entry name" value="MetI-like"/>
    <property type="match status" value="1"/>
</dbReference>
<dbReference type="CDD" id="cd06261">
    <property type="entry name" value="TM_PBP2"/>
    <property type="match status" value="1"/>
</dbReference>
<keyword evidence="9" id="KW-1185">Reference proteome</keyword>
<evidence type="ECO:0000256" key="6">
    <source>
        <dbReference type="RuleBase" id="RU363032"/>
    </source>
</evidence>
<reference evidence="8" key="1">
    <citation type="journal article" date="2014" name="Int. J. Syst. Evol. Microbiol.">
        <title>Complete genome sequence of Corynebacterium casei LMG S-19264T (=DSM 44701T), isolated from a smear-ripened cheese.</title>
        <authorList>
            <consortium name="US DOE Joint Genome Institute (JGI-PGF)"/>
            <person name="Walter F."/>
            <person name="Albersmeier A."/>
            <person name="Kalinowski J."/>
            <person name="Ruckert C."/>
        </authorList>
    </citation>
    <scope>NUCLEOTIDE SEQUENCE</scope>
    <source>
        <strain evidence="8">CGMCC 1.12987</strain>
    </source>
</reference>
<comment type="caution">
    <text evidence="8">The sequence shown here is derived from an EMBL/GenBank/DDBJ whole genome shotgun (WGS) entry which is preliminary data.</text>
</comment>
<feature type="transmembrane region" description="Helical" evidence="6">
    <location>
        <begin position="282"/>
        <end position="307"/>
    </location>
</feature>
<evidence type="ECO:0000256" key="1">
    <source>
        <dbReference type="ARBA" id="ARBA00004141"/>
    </source>
</evidence>
<dbReference type="PANTHER" id="PTHR43496">
    <property type="entry name" value="PROTEIN LPLB"/>
    <property type="match status" value="1"/>
</dbReference>
<feature type="transmembrane region" description="Helical" evidence="6">
    <location>
        <begin position="230"/>
        <end position="250"/>
    </location>
</feature>
<dbReference type="EMBL" id="BMGR01000005">
    <property type="protein sequence ID" value="GGG00904.1"/>
    <property type="molecule type" value="Genomic_DNA"/>
</dbReference>
<gene>
    <name evidence="8" type="ORF">GCM10010916_17560</name>
</gene>
<dbReference type="AlphaFoldDB" id="A0A917CVA9"/>
<feature type="transmembrane region" description="Helical" evidence="6">
    <location>
        <begin position="26"/>
        <end position="44"/>
    </location>
</feature>
<evidence type="ECO:0000256" key="5">
    <source>
        <dbReference type="ARBA" id="ARBA00023136"/>
    </source>
</evidence>
<evidence type="ECO:0000256" key="3">
    <source>
        <dbReference type="ARBA" id="ARBA00022692"/>
    </source>
</evidence>
<keyword evidence="4 6" id="KW-1133">Transmembrane helix</keyword>
<keyword evidence="3 6" id="KW-0812">Transmembrane</keyword>
<evidence type="ECO:0000256" key="2">
    <source>
        <dbReference type="ARBA" id="ARBA00022448"/>
    </source>
</evidence>
<dbReference type="InterPro" id="IPR035906">
    <property type="entry name" value="MetI-like_sf"/>
</dbReference>